<feature type="chain" id="PRO_5002073395" evidence="3">
    <location>
        <begin position="26"/>
        <end position="174"/>
    </location>
</feature>
<dbReference type="GO" id="GO:0008422">
    <property type="term" value="F:beta-glucosidase activity"/>
    <property type="evidence" value="ECO:0007669"/>
    <property type="project" value="UniProtKB-EC"/>
</dbReference>
<dbReference type="Proteomes" id="UP000053555">
    <property type="component" value="Unassembled WGS sequence"/>
</dbReference>
<keyword evidence="4" id="KW-0326">Glycosidase</keyword>
<gene>
    <name evidence="4" type="ORF">glysoja_031663</name>
</gene>
<accession>A0A0B2PAJ2</accession>
<protein>
    <submittedName>
        <fullName evidence="4">Non-cyanogenic beta-glucosidase</fullName>
        <ecNumber evidence="4">3.2.1.21</ecNumber>
    </submittedName>
</protein>
<organism evidence="4">
    <name type="scientific">Glycine soja</name>
    <name type="common">Wild soybean</name>
    <dbReference type="NCBI Taxonomy" id="3848"/>
    <lineage>
        <taxon>Eukaryota</taxon>
        <taxon>Viridiplantae</taxon>
        <taxon>Streptophyta</taxon>
        <taxon>Embryophyta</taxon>
        <taxon>Tracheophyta</taxon>
        <taxon>Spermatophyta</taxon>
        <taxon>Magnoliopsida</taxon>
        <taxon>eudicotyledons</taxon>
        <taxon>Gunneridae</taxon>
        <taxon>Pentapetalae</taxon>
        <taxon>rosids</taxon>
        <taxon>fabids</taxon>
        <taxon>Fabales</taxon>
        <taxon>Fabaceae</taxon>
        <taxon>Papilionoideae</taxon>
        <taxon>50 kb inversion clade</taxon>
        <taxon>NPAAA clade</taxon>
        <taxon>indigoferoid/millettioid clade</taxon>
        <taxon>Phaseoleae</taxon>
        <taxon>Glycine</taxon>
        <taxon>Glycine subgen. Soja</taxon>
    </lineage>
</organism>
<dbReference type="PANTHER" id="PTHR10353">
    <property type="entry name" value="GLYCOSYL HYDROLASE"/>
    <property type="match status" value="1"/>
</dbReference>
<dbReference type="Pfam" id="PF00232">
    <property type="entry name" value="Glyco_hydro_1"/>
    <property type="match status" value="1"/>
</dbReference>
<keyword evidence="4" id="KW-0378">Hydrolase</keyword>
<evidence type="ECO:0000256" key="1">
    <source>
        <dbReference type="ARBA" id="ARBA00010838"/>
    </source>
</evidence>
<evidence type="ECO:0000256" key="2">
    <source>
        <dbReference type="RuleBase" id="RU003690"/>
    </source>
</evidence>
<comment type="similarity">
    <text evidence="1 2">Belongs to the glycosyl hydrolase 1 family.</text>
</comment>
<name>A0A0B2PAJ2_GLYSO</name>
<dbReference type="EMBL" id="KN667679">
    <property type="protein sequence ID" value="KHN06221.1"/>
    <property type="molecule type" value="Genomic_DNA"/>
</dbReference>
<dbReference type="GO" id="GO:0005975">
    <property type="term" value="P:carbohydrate metabolic process"/>
    <property type="evidence" value="ECO:0007669"/>
    <property type="project" value="InterPro"/>
</dbReference>
<dbReference type="PANTHER" id="PTHR10353:SF172">
    <property type="entry name" value="GLYCOSIDE HYDROLASE FAMILY 1 PROTEIN"/>
    <property type="match status" value="1"/>
</dbReference>
<evidence type="ECO:0000313" key="4">
    <source>
        <dbReference type="EMBL" id="KHN06221.1"/>
    </source>
</evidence>
<dbReference type="EC" id="3.2.1.21" evidence="4"/>
<dbReference type="SUPFAM" id="SSF51445">
    <property type="entry name" value="(Trans)glycosidases"/>
    <property type="match status" value="1"/>
</dbReference>
<keyword evidence="3" id="KW-0732">Signal</keyword>
<feature type="signal peptide" evidence="3">
    <location>
        <begin position="1"/>
        <end position="25"/>
    </location>
</feature>
<evidence type="ECO:0000256" key="3">
    <source>
        <dbReference type="SAM" id="SignalP"/>
    </source>
</evidence>
<sequence length="174" mass="19625">MACNGLCILSLIALVLVISKSSVNCIETDAVEPIIDIASLNRNSFPPDFIFGAGSSSYQEDVKTVKDMNLDSYRFSISWSRILPKGKLSGGINQEGIDYYNNLINELVANGIQPLVTLFHWDLPQSLENEYGGFLSPRIVKDFQDYAELCFKEFGDRVKYWVTLNEPWSYSQYG</sequence>
<dbReference type="InterPro" id="IPR017853">
    <property type="entry name" value="GH"/>
</dbReference>
<dbReference type="InterPro" id="IPR001360">
    <property type="entry name" value="Glyco_hydro_1"/>
</dbReference>
<dbReference type="Gene3D" id="3.20.20.80">
    <property type="entry name" value="Glycosidases"/>
    <property type="match status" value="1"/>
</dbReference>
<dbReference type="AlphaFoldDB" id="A0A0B2PAJ2"/>
<reference evidence="4" key="1">
    <citation type="submission" date="2014-07" db="EMBL/GenBank/DDBJ databases">
        <title>Identification of a novel salt tolerance gene in wild soybean by whole-genome sequencing.</title>
        <authorList>
            <person name="Lam H.-M."/>
            <person name="Qi X."/>
            <person name="Li M.-W."/>
            <person name="Liu X."/>
            <person name="Xie M."/>
            <person name="Ni M."/>
            <person name="Xu X."/>
        </authorList>
    </citation>
    <scope>NUCLEOTIDE SEQUENCE [LARGE SCALE GENOMIC DNA]</scope>
    <source>
        <tissue evidence="4">Root</tissue>
    </source>
</reference>
<proteinExistence type="inferred from homology"/>